<organism evidence="9 10">
    <name type="scientific">Streptomyces pactum</name>
    <dbReference type="NCBI Taxonomy" id="68249"/>
    <lineage>
        <taxon>Bacteria</taxon>
        <taxon>Bacillati</taxon>
        <taxon>Actinomycetota</taxon>
        <taxon>Actinomycetes</taxon>
        <taxon>Kitasatosporales</taxon>
        <taxon>Streptomycetaceae</taxon>
        <taxon>Streptomyces</taxon>
    </lineage>
</organism>
<evidence type="ECO:0000256" key="3">
    <source>
        <dbReference type="ARBA" id="ARBA00022475"/>
    </source>
</evidence>
<evidence type="ECO:0000313" key="9">
    <source>
        <dbReference type="EMBL" id="MBH5336546.1"/>
    </source>
</evidence>
<feature type="domain" description="ABC transporter substrate-binding protein PnrA-like" evidence="8">
    <location>
        <begin position="42"/>
        <end position="341"/>
    </location>
</feature>
<comment type="subcellular location">
    <subcellularLocation>
        <location evidence="1">Cell membrane</location>
        <topology evidence="1">Lipid-anchor</topology>
    </subcellularLocation>
</comment>
<keyword evidence="6" id="KW-0449">Lipoprotein</keyword>
<reference evidence="9 10" key="1">
    <citation type="submission" date="2020-09" db="EMBL/GenBank/DDBJ databases">
        <title>Biosynthesis of the nuclear factor of activated T cells inhibitor NFAT-133 and its congeners in Streptomyces pactum.</title>
        <authorList>
            <person name="Zhou W."/>
            <person name="Posri P."/>
            <person name="Abugrain M.E."/>
            <person name="Weisberg A.J."/>
            <person name="Chang J.H."/>
            <person name="Mahmud T."/>
        </authorList>
    </citation>
    <scope>NUCLEOTIDE SEQUENCE [LARGE SCALE GENOMIC DNA]</scope>
    <source>
        <strain evidence="9 10">ATCC 27456</strain>
    </source>
</reference>
<evidence type="ECO:0000256" key="1">
    <source>
        <dbReference type="ARBA" id="ARBA00004193"/>
    </source>
</evidence>
<keyword evidence="3" id="KW-1003">Cell membrane</keyword>
<dbReference type="SUPFAM" id="SSF53822">
    <property type="entry name" value="Periplasmic binding protein-like I"/>
    <property type="match status" value="1"/>
</dbReference>
<evidence type="ECO:0000256" key="2">
    <source>
        <dbReference type="ARBA" id="ARBA00008610"/>
    </source>
</evidence>
<evidence type="ECO:0000256" key="4">
    <source>
        <dbReference type="ARBA" id="ARBA00022729"/>
    </source>
</evidence>
<dbReference type="CDD" id="cd06354">
    <property type="entry name" value="PBP1_PrnA-like"/>
    <property type="match status" value="1"/>
</dbReference>
<dbReference type="PANTHER" id="PTHR34296:SF2">
    <property type="entry name" value="ABC TRANSPORTER GUANOSINE-BINDING PROTEIN NUPN"/>
    <property type="match status" value="1"/>
</dbReference>
<dbReference type="PANTHER" id="PTHR34296">
    <property type="entry name" value="TRANSCRIPTIONAL ACTIVATOR PROTEIN MED"/>
    <property type="match status" value="1"/>
</dbReference>
<dbReference type="Proteomes" id="UP000807371">
    <property type="component" value="Unassembled WGS sequence"/>
</dbReference>
<dbReference type="InterPro" id="IPR050957">
    <property type="entry name" value="BMP_lipoprotein"/>
</dbReference>
<evidence type="ECO:0000256" key="5">
    <source>
        <dbReference type="ARBA" id="ARBA00023136"/>
    </source>
</evidence>
<dbReference type="Gene3D" id="3.40.50.2300">
    <property type="match status" value="2"/>
</dbReference>
<feature type="signal peptide" evidence="7">
    <location>
        <begin position="1"/>
        <end position="23"/>
    </location>
</feature>
<evidence type="ECO:0000256" key="6">
    <source>
        <dbReference type="ARBA" id="ARBA00023288"/>
    </source>
</evidence>
<feature type="chain" id="PRO_5045283213" evidence="7">
    <location>
        <begin position="24"/>
        <end position="345"/>
    </location>
</feature>
<dbReference type="PROSITE" id="PS51257">
    <property type="entry name" value="PROKAR_LIPOPROTEIN"/>
    <property type="match status" value="1"/>
</dbReference>
<comment type="caution">
    <text evidence="9">The sequence shown here is derived from an EMBL/GenBank/DDBJ whole genome shotgun (WGS) entry which is preliminary data.</text>
</comment>
<dbReference type="RefSeq" id="WP_197989943.1">
    <property type="nucleotide sequence ID" value="NZ_JACYXC010000001.1"/>
</dbReference>
<dbReference type="InterPro" id="IPR003760">
    <property type="entry name" value="PnrA-like"/>
</dbReference>
<protein>
    <submittedName>
        <fullName evidence="9">BMP family ABC transporter substrate-binding protein</fullName>
    </submittedName>
</protein>
<dbReference type="Pfam" id="PF02608">
    <property type="entry name" value="Bmp"/>
    <property type="match status" value="1"/>
</dbReference>
<name>A0ABS0NMY2_9ACTN</name>
<keyword evidence="10" id="KW-1185">Reference proteome</keyword>
<accession>A0ABS0NMY2</accession>
<evidence type="ECO:0000259" key="8">
    <source>
        <dbReference type="Pfam" id="PF02608"/>
    </source>
</evidence>
<evidence type="ECO:0000256" key="7">
    <source>
        <dbReference type="SAM" id="SignalP"/>
    </source>
</evidence>
<gene>
    <name evidence="9" type="ORF">IHE55_17905</name>
</gene>
<proteinExistence type="inferred from homology"/>
<dbReference type="EMBL" id="JACYXC010000001">
    <property type="protein sequence ID" value="MBH5336546.1"/>
    <property type="molecule type" value="Genomic_DNA"/>
</dbReference>
<keyword evidence="5" id="KW-0472">Membrane</keyword>
<sequence>MRRVSTIAVAGIATAALAFSVTACGSSSDESGKDAGVGLAYDVGGRGDHSFNDSAAKGYDKALKEFKIKGKELTAKDGDTEADRYDKLASLAEAGYNPVIGVGYAWTPSMQKIAKEEKFKDTTFGIVDSVVDAKNVASIVFTEQESSYLAGVAAGLKTKTDKVGFIGGTDSALIKKFAGGFEQGLKATNPKASLDVQWVKINDAAGFGMPDRGKAIAQGMLSKDIDVIYSAAGSSGAGAIEATAGKKGTWSIGVDGDQYYSKGLASYRDTILTSALKNVDGGVYDLIKSVQDDKPLTGVQRYSLAEGGVGISFSGGFLDDIKPKIEEAKKKIIDGEIKVVDTYKG</sequence>
<evidence type="ECO:0000313" key="10">
    <source>
        <dbReference type="Proteomes" id="UP000807371"/>
    </source>
</evidence>
<dbReference type="InterPro" id="IPR028082">
    <property type="entry name" value="Peripla_BP_I"/>
</dbReference>
<comment type="similarity">
    <text evidence="2">Belongs to the BMP lipoprotein family.</text>
</comment>
<keyword evidence="4 7" id="KW-0732">Signal</keyword>